<reference evidence="1" key="1">
    <citation type="journal article" date="2019" name="Sci. Rep.">
        <title>Draft genome of Tanacetum cinerariifolium, the natural source of mosquito coil.</title>
        <authorList>
            <person name="Yamashiro T."/>
            <person name="Shiraishi A."/>
            <person name="Satake H."/>
            <person name="Nakayama K."/>
        </authorList>
    </citation>
    <scope>NUCLEOTIDE SEQUENCE</scope>
</reference>
<protein>
    <submittedName>
        <fullName evidence="1">Uncharacterized protein</fullName>
    </submittedName>
</protein>
<evidence type="ECO:0000313" key="1">
    <source>
        <dbReference type="EMBL" id="GFD47221.1"/>
    </source>
</evidence>
<dbReference type="AlphaFoldDB" id="A0A699WR76"/>
<comment type="caution">
    <text evidence="1">The sequence shown here is derived from an EMBL/GenBank/DDBJ whole genome shotgun (WGS) entry which is preliminary data.</text>
</comment>
<feature type="non-terminal residue" evidence="1">
    <location>
        <position position="37"/>
    </location>
</feature>
<proteinExistence type="predicted"/>
<sequence length="37" mass="4017">MGLPSGYWRRDNRLRLGCLVAAGSGVGLHREFGAKKS</sequence>
<dbReference type="EMBL" id="BKCJ011693893">
    <property type="protein sequence ID" value="GFD47221.1"/>
    <property type="molecule type" value="Genomic_DNA"/>
</dbReference>
<organism evidence="1">
    <name type="scientific">Tanacetum cinerariifolium</name>
    <name type="common">Dalmatian daisy</name>
    <name type="synonym">Chrysanthemum cinerariifolium</name>
    <dbReference type="NCBI Taxonomy" id="118510"/>
    <lineage>
        <taxon>Eukaryota</taxon>
        <taxon>Viridiplantae</taxon>
        <taxon>Streptophyta</taxon>
        <taxon>Embryophyta</taxon>
        <taxon>Tracheophyta</taxon>
        <taxon>Spermatophyta</taxon>
        <taxon>Magnoliopsida</taxon>
        <taxon>eudicotyledons</taxon>
        <taxon>Gunneridae</taxon>
        <taxon>Pentapetalae</taxon>
        <taxon>asterids</taxon>
        <taxon>campanulids</taxon>
        <taxon>Asterales</taxon>
        <taxon>Asteraceae</taxon>
        <taxon>Asteroideae</taxon>
        <taxon>Anthemideae</taxon>
        <taxon>Anthemidinae</taxon>
        <taxon>Tanacetum</taxon>
    </lineage>
</organism>
<name>A0A699WR76_TANCI</name>
<gene>
    <name evidence="1" type="ORF">Tci_919190</name>
</gene>
<accession>A0A699WR76</accession>